<dbReference type="GO" id="GO:0034628">
    <property type="term" value="P:'de novo' NAD+ biosynthetic process from L-aspartate"/>
    <property type="evidence" value="ECO:0007669"/>
    <property type="project" value="TreeGrafter"/>
</dbReference>
<dbReference type="InterPro" id="IPR036068">
    <property type="entry name" value="Nicotinate_pribotase-like_C"/>
</dbReference>
<evidence type="ECO:0000259" key="21">
    <source>
        <dbReference type="Pfam" id="PF01729"/>
    </source>
</evidence>
<organism evidence="24 25">
    <name type="scientific">Nocardiopsis ansamitocini</name>
    <dbReference type="NCBI Taxonomy" id="1670832"/>
    <lineage>
        <taxon>Bacteria</taxon>
        <taxon>Bacillati</taxon>
        <taxon>Actinomycetota</taxon>
        <taxon>Actinomycetes</taxon>
        <taxon>Streptosporangiales</taxon>
        <taxon>Nocardiopsidaceae</taxon>
        <taxon>Nocardiopsis</taxon>
    </lineage>
</organism>
<evidence type="ECO:0000256" key="15">
    <source>
        <dbReference type="ARBA" id="ARBA00029426"/>
    </source>
</evidence>
<dbReference type="InterPro" id="IPR005288">
    <property type="entry name" value="NadB"/>
</dbReference>
<dbReference type="PANTHER" id="PTHR42716">
    <property type="entry name" value="L-ASPARTATE OXIDASE"/>
    <property type="match status" value="1"/>
</dbReference>
<evidence type="ECO:0000256" key="5">
    <source>
        <dbReference type="ARBA" id="ARBA00008562"/>
    </source>
</evidence>
<dbReference type="Pfam" id="PF01729">
    <property type="entry name" value="QRPTase_C"/>
    <property type="match status" value="1"/>
</dbReference>
<dbReference type="InterPro" id="IPR022412">
    <property type="entry name" value="Quinolinate_PRibosylTrfase_N"/>
</dbReference>
<comment type="similarity">
    <text evidence="6">Belongs to the NadC/ModD family.</text>
</comment>
<dbReference type="Gene3D" id="3.90.700.10">
    <property type="entry name" value="Succinate dehydrogenase/fumarate reductase flavoprotein, catalytic domain"/>
    <property type="match status" value="1"/>
</dbReference>
<comment type="catalytic activity">
    <reaction evidence="17">
        <text>L-aspartate + O2 = iminosuccinate + H2O2</text>
        <dbReference type="Rhea" id="RHEA:25876"/>
        <dbReference type="ChEBI" id="CHEBI:15379"/>
        <dbReference type="ChEBI" id="CHEBI:16240"/>
        <dbReference type="ChEBI" id="CHEBI:29991"/>
        <dbReference type="ChEBI" id="CHEBI:77875"/>
        <dbReference type="EC" id="1.4.3.16"/>
    </reaction>
    <physiologicalReaction direction="left-to-right" evidence="17">
        <dbReference type="Rhea" id="RHEA:25877"/>
    </physiologicalReaction>
</comment>
<evidence type="ECO:0000313" key="24">
    <source>
        <dbReference type="EMBL" id="GLU47359.1"/>
    </source>
</evidence>
<evidence type="ECO:0000256" key="19">
    <source>
        <dbReference type="RuleBase" id="RU362049"/>
    </source>
</evidence>
<comment type="catalytic activity">
    <reaction evidence="16">
        <text>nicotinate beta-D-ribonucleotide + CO2 + diphosphate = quinolinate + 5-phospho-alpha-D-ribose 1-diphosphate + 2 H(+)</text>
        <dbReference type="Rhea" id="RHEA:12733"/>
        <dbReference type="ChEBI" id="CHEBI:15378"/>
        <dbReference type="ChEBI" id="CHEBI:16526"/>
        <dbReference type="ChEBI" id="CHEBI:29959"/>
        <dbReference type="ChEBI" id="CHEBI:33019"/>
        <dbReference type="ChEBI" id="CHEBI:57502"/>
        <dbReference type="ChEBI" id="CHEBI:58017"/>
        <dbReference type="EC" id="2.4.2.19"/>
    </reaction>
</comment>
<dbReference type="Pfam" id="PF00890">
    <property type="entry name" value="FAD_binding_2"/>
    <property type="match status" value="1"/>
</dbReference>
<dbReference type="PRINTS" id="PR00368">
    <property type="entry name" value="FADPNR"/>
</dbReference>
<dbReference type="SUPFAM" id="SSF46977">
    <property type="entry name" value="Succinate dehydrogenase/fumarate reductase flavoprotein C-terminal domain"/>
    <property type="match status" value="1"/>
</dbReference>
<comment type="pathway">
    <text evidence="3">Cofactor biosynthesis; NAD(+) biosynthesis; nicotinate D-ribonucleotide from quinolinate: step 1/1.</text>
</comment>
<comment type="similarity">
    <text evidence="5 19">Belongs to the FAD-dependent oxidoreductase 2 family. NadB subfamily.</text>
</comment>
<evidence type="ECO:0000256" key="9">
    <source>
        <dbReference type="ARBA" id="ARBA00022630"/>
    </source>
</evidence>
<feature type="domain" description="Quinolinate phosphoribosyl transferase N-terminal" evidence="22">
    <location>
        <begin position="620"/>
        <end position="706"/>
    </location>
</feature>
<dbReference type="RefSeq" id="WP_285758418.1">
    <property type="nucleotide sequence ID" value="NZ_BSQG01000002.1"/>
</dbReference>
<evidence type="ECO:0000256" key="18">
    <source>
        <dbReference type="NCBIfam" id="TIGR00551"/>
    </source>
</evidence>
<dbReference type="GO" id="GO:0008734">
    <property type="term" value="F:L-aspartate oxidase activity"/>
    <property type="evidence" value="ECO:0007669"/>
    <property type="project" value="UniProtKB-UniRule"/>
</dbReference>
<keyword evidence="14 19" id="KW-0560">Oxidoreductase</keyword>
<dbReference type="FunFam" id="3.90.1170.20:FF:000001">
    <property type="entry name" value="Nicotinate-nucleotide diphosphorylase (Carboxylating)"/>
    <property type="match status" value="1"/>
</dbReference>
<evidence type="ECO:0000256" key="3">
    <source>
        <dbReference type="ARBA" id="ARBA00004893"/>
    </source>
</evidence>
<dbReference type="CDD" id="cd01572">
    <property type="entry name" value="QPRTase"/>
    <property type="match status" value="1"/>
</dbReference>
<feature type="domain" description="Quinolinate phosphoribosyl transferase C-terminal" evidence="21">
    <location>
        <begin position="708"/>
        <end position="872"/>
    </location>
</feature>
<accession>A0A9W6UI63</accession>
<evidence type="ECO:0000256" key="8">
    <source>
        <dbReference type="ARBA" id="ARBA00021901"/>
    </source>
</evidence>
<dbReference type="EMBL" id="BSQG01000002">
    <property type="protein sequence ID" value="GLU47359.1"/>
    <property type="molecule type" value="Genomic_DNA"/>
</dbReference>
<gene>
    <name evidence="24" type="ORF">Nans01_17100</name>
</gene>
<dbReference type="Gene3D" id="3.20.20.70">
    <property type="entry name" value="Aldolase class I"/>
    <property type="match status" value="1"/>
</dbReference>
<keyword evidence="13 19" id="KW-0274">FAD</keyword>
<evidence type="ECO:0000256" key="4">
    <source>
        <dbReference type="ARBA" id="ARBA00004950"/>
    </source>
</evidence>
<dbReference type="Gene3D" id="3.50.50.60">
    <property type="entry name" value="FAD/NAD(P)-binding domain"/>
    <property type="match status" value="1"/>
</dbReference>
<reference evidence="24" key="1">
    <citation type="submission" date="2023-02" db="EMBL/GenBank/DDBJ databases">
        <title>Nocardiopsis ansamitocini NBRC 112285.</title>
        <authorList>
            <person name="Ichikawa N."/>
            <person name="Sato H."/>
            <person name="Tonouchi N."/>
        </authorList>
    </citation>
    <scope>NUCLEOTIDE SEQUENCE</scope>
    <source>
        <strain evidence="24">NBRC 112285</strain>
    </source>
</reference>
<comment type="subcellular location">
    <subcellularLocation>
        <location evidence="19">Cytoplasm</location>
    </subcellularLocation>
</comment>
<evidence type="ECO:0000313" key="25">
    <source>
        <dbReference type="Proteomes" id="UP001165092"/>
    </source>
</evidence>
<comment type="caution">
    <text evidence="24">The sequence shown here is derived from an EMBL/GenBank/DDBJ whole genome shotgun (WGS) entry which is preliminary data.</text>
</comment>
<evidence type="ECO:0000256" key="7">
    <source>
        <dbReference type="ARBA" id="ARBA00011218"/>
    </source>
</evidence>
<evidence type="ECO:0000256" key="13">
    <source>
        <dbReference type="ARBA" id="ARBA00022827"/>
    </source>
</evidence>
<dbReference type="EC" id="1.4.3.16" evidence="18 19"/>
<evidence type="ECO:0000256" key="11">
    <source>
        <dbReference type="ARBA" id="ARBA00022676"/>
    </source>
</evidence>
<evidence type="ECO:0000256" key="6">
    <source>
        <dbReference type="ARBA" id="ARBA00009400"/>
    </source>
</evidence>
<dbReference type="InterPro" id="IPR003953">
    <property type="entry name" value="FAD-dep_OxRdtase_2_FAD-bd"/>
</dbReference>
<keyword evidence="10 19" id="KW-0662">Pyridine nucleotide biosynthesis</keyword>
<dbReference type="NCBIfam" id="TIGR00078">
    <property type="entry name" value="nadC"/>
    <property type="match status" value="1"/>
</dbReference>
<keyword evidence="9 19" id="KW-0285">Flavoprotein</keyword>
<proteinExistence type="inferred from homology"/>
<dbReference type="InterPro" id="IPR036188">
    <property type="entry name" value="FAD/NAD-bd_sf"/>
</dbReference>
<dbReference type="GO" id="GO:0004514">
    <property type="term" value="F:nicotinate-nucleotide diphosphorylase (carboxylating) activity"/>
    <property type="evidence" value="ECO:0007669"/>
    <property type="project" value="UniProtKB-EC"/>
</dbReference>
<dbReference type="InterPro" id="IPR013785">
    <property type="entry name" value="Aldolase_TIM"/>
</dbReference>
<evidence type="ECO:0000256" key="2">
    <source>
        <dbReference type="ARBA" id="ARBA00003237"/>
    </source>
</evidence>
<dbReference type="SUPFAM" id="SSF54675">
    <property type="entry name" value="Nicotinate/Quinolinate PRTase N-terminal domain-like"/>
    <property type="match status" value="1"/>
</dbReference>
<evidence type="ECO:0000256" key="17">
    <source>
        <dbReference type="ARBA" id="ARBA00048305"/>
    </source>
</evidence>
<evidence type="ECO:0000256" key="10">
    <source>
        <dbReference type="ARBA" id="ARBA00022642"/>
    </source>
</evidence>
<dbReference type="NCBIfam" id="NF005867">
    <property type="entry name" value="PRK07804.1"/>
    <property type="match status" value="1"/>
</dbReference>
<comment type="function">
    <text evidence="15">Catalyzes the oxidation of L-aspartate to iminoaspartate, the first step in the de novo biosynthesis of NAD(+).</text>
</comment>
<evidence type="ECO:0000256" key="16">
    <source>
        <dbReference type="ARBA" id="ARBA00047445"/>
    </source>
</evidence>
<keyword evidence="11" id="KW-0328">Glycosyltransferase</keyword>
<dbReference type="Proteomes" id="UP001165092">
    <property type="component" value="Unassembled WGS sequence"/>
</dbReference>
<name>A0A9W6UI63_9ACTN</name>
<evidence type="ECO:0000259" key="22">
    <source>
        <dbReference type="Pfam" id="PF02749"/>
    </source>
</evidence>
<dbReference type="InterPro" id="IPR004393">
    <property type="entry name" value="NadC"/>
</dbReference>
<feature type="domain" description="Fumarate reductase/succinate dehydrogenase flavoprotein-like C-terminal" evidence="23">
    <location>
        <begin position="453"/>
        <end position="528"/>
    </location>
</feature>
<dbReference type="NCBIfam" id="TIGR00551">
    <property type="entry name" value="nadB"/>
    <property type="match status" value="1"/>
</dbReference>
<comment type="function">
    <text evidence="2">Involved in the catabolism of quinolinic acid (QA).</text>
</comment>
<keyword evidence="25" id="KW-1185">Reference proteome</keyword>
<dbReference type="SUPFAM" id="SSF51905">
    <property type="entry name" value="FAD/NAD(P)-binding domain"/>
    <property type="match status" value="1"/>
</dbReference>
<feature type="domain" description="FAD-dependent oxidoreductase 2 FAD-binding" evidence="20">
    <location>
        <begin position="24"/>
        <end position="410"/>
    </location>
</feature>
<dbReference type="SUPFAM" id="SSF56425">
    <property type="entry name" value="Succinate dehydrogenase/fumarate reductase flavoprotein, catalytic domain"/>
    <property type="match status" value="1"/>
</dbReference>
<comment type="cofactor">
    <cofactor evidence="1 19">
        <name>FAD</name>
        <dbReference type="ChEBI" id="CHEBI:57692"/>
    </cofactor>
</comment>
<evidence type="ECO:0000259" key="20">
    <source>
        <dbReference type="Pfam" id="PF00890"/>
    </source>
</evidence>
<dbReference type="Gene3D" id="3.90.1170.20">
    <property type="entry name" value="Quinolinate phosphoribosyl transferase, N-terminal domain"/>
    <property type="match status" value="1"/>
</dbReference>
<dbReference type="AlphaFoldDB" id="A0A9W6UI63"/>
<dbReference type="InterPro" id="IPR015939">
    <property type="entry name" value="Fum_Rdtase/Succ_DH_flav-like_C"/>
</dbReference>
<dbReference type="Pfam" id="PF02910">
    <property type="entry name" value="Succ_DH_flav_C"/>
    <property type="match status" value="1"/>
</dbReference>
<dbReference type="PANTHER" id="PTHR42716:SF2">
    <property type="entry name" value="L-ASPARTATE OXIDASE, CHLOROPLASTIC"/>
    <property type="match status" value="1"/>
</dbReference>
<dbReference type="FunFam" id="3.90.700.10:FF:000002">
    <property type="entry name" value="L-aspartate oxidase"/>
    <property type="match status" value="1"/>
</dbReference>
<evidence type="ECO:0000256" key="1">
    <source>
        <dbReference type="ARBA" id="ARBA00001974"/>
    </source>
</evidence>
<evidence type="ECO:0000256" key="12">
    <source>
        <dbReference type="ARBA" id="ARBA00022679"/>
    </source>
</evidence>
<dbReference type="GO" id="GO:0005737">
    <property type="term" value="C:cytoplasm"/>
    <property type="evidence" value="ECO:0007669"/>
    <property type="project" value="UniProtKB-SubCell"/>
</dbReference>
<evidence type="ECO:0000256" key="14">
    <source>
        <dbReference type="ARBA" id="ARBA00023002"/>
    </source>
</evidence>
<keyword evidence="12" id="KW-0808">Transferase</keyword>
<comment type="subunit">
    <text evidence="7">Hexamer formed by 3 homodimers.</text>
</comment>
<dbReference type="GO" id="GO:0033765">
    <property type="term" value="F:steroid dehydrogenase activity, acting on the CH-CH group of donors"/>
    <property type="evidence" value="ECO:0007669"/>
    <property type="project" value="UniProtKB-ARBA"/>
</dbReference>
<protein>
    <recommendedName>
        <fullName evidence="8 18">L-aspartate oxidase</fullName>
        <ecNumber evidence="18 19">1.4.3.16</ecNumber>
    </recommendedName>
</protein>
<dbReference type="SUPFAM" id="SSF51690">
    <property type="entry name" value="Nicotinate/Quinolinate PRTase C-terminal domain-like"/>
    <property type="match status" value="1"/>
</dbReference>
<dbReference type="Gene3D" id="1.20.58.100">
    <property type="entry name" value="Fumarate reductase/succinate dehydrogenase flavoprotein-like, C-terminal domain"/>
    <property type="match status" value="1"/>
</dbReference>
<sequence length="877" mass="90755">MRTGPSPLPLRLTAPEPGWTIETDVVVVGSGIAGLSTALGYVEQDPGGRVVLVTKDLLTSGSTRWAQGGIAAALDPADDPLAHMVDTVEAGAGMCDTDAVRILTEEGPAALRWLIAKGTAFDRTEDGALSLTREGGHRADRIAHAGGDATGAEIERALVEAVRAESRIELVEHAFVPDLLLAEAGAGEPRVRGLTVHVMGEGERDGVGSVLARAVVLATGGLGQVFAATTNPEVSTGDGIALGLRAGAEARDLEFVQFHPTVLWLGPDSKGRQPLVSEAVRGEGAFLVDAEGRRFMTGVHELADLAPRDVVATAIARVMAETGTDHVHLDARHFGADVWERRFPTILASCRAHGIDPVTDLVPVSPAAHYASGGLAVDLDGRTSVPGLYAVGEVARTGVHGANRLASNSLLEGIVFAGRIAARLAGEEPVAVVPTAPAAGAAGTLVDPAVLPDLQACMSRHVGVRRDAEGLEAARAELGRLADTARGPVEPGVAAWQAANMLTVATVLVQAAIERTETRGAHWRADYPVTSPLAQGVCSGLGVDGLARSWTVPTTGADSGVRAAQRTAGYEVATAFADRLPAGPRQAPPPELGPLVAGALHEDLLLGPGGELLAEGYGVDVTSAATIPAAQIRTADVVARADGVVAGLPLAEAVFRQVCQGVLEVRRHAADGDVVKRGDVLLTVRARTRDLLTAERTALNFLTHLSGIASATRAWVEAVAGTGAAVRDSRKTHAGLRTLEKYAVRCGGGVNHRFGLTDAALIKDNHVLAAGGVAQAVRAVRERFPDVPLEVEVDRIDQIEPALAEGAEEILLDNFTVAELREAVELVAGRARLESSGGLTLDVAADVAATGVDYLAVGALTHSSPALDIALDLRQTP</sequence>
<dbReference type="InterPro" id="IPR037128">
    <property type="entry name" value="Quinolinate_PRibosylTase_N_sf"/>
</dbReference>
<dbReference type="InterPro" id="IPR037099">
    <property type="entry name" value="Fum_R/Succ_DH_flav-like_C_sf"/>
</dbReference>
<dbReference type="FunFam" id="3.20.20.70:FF:000030">
    <property type="entry name" value="Nicotinate-nucleotide pyrophosphorylase, carboxylating"/>
    <property type="match status" value="1"/>
</dbReference>
<dbReference type="InterPro" id="IPR027477">
    <property type="entry name" value="Succ_DH/fumarate_Rdtase_cat_sf"/>
</dbReference>
<evidence type="ECO:0000259" key="23">
    <source>
        <dbReference type="Pfam" id="PF02910"/>
    </source>
</evidence>
<dbReference type="Pfam" id="PF02749">
    <property type="entry name" value="QRPTase_N"/>
    <property type="match status" value="1"/>
</dbReference>
<comment type="pathway">
    <text evidence="4 19">Cofactor biosynthesis; NAD(+) biosynthesis; iminoaspartate from L-aspartate (oxidase route): step 1/1.</text>
</comment>
<dbReference type="InterPro" id="IPR002638">
    <property type="entry name" value="Quinolinate_PRibosylTrfase_C"/>
</dbReference>